<dbReference type="InterPro" id="IPR051081">
    <property type="entry name" value="HTH_MetalResp_TranReg"/>
</dbReference>
<dbReference type="InterPro" id="IPR001845">
    <property type="entry name" value="HTH_ArsR_DNA-bd_dom"/>
</dbReference>
<dbReference type="PANTHER" id="PTHR33154:SF33">
    <property type="entry name" value="TRANSCRIPTIONAL REPRESSOR SDPR"/>
    <property type="match status" value="1"/>
</dbReference>
<evidence type="ECO:0000256" key="2">
    <source>
        <dbReference type="ARBA" id="ARBA00023125"/>
    </source>
</evidence>
<dbReference type="Pfam" id="PF01022">
    <property type="entry name" value="HTH_5"/>
    <property type="match status" value="1"/>
</dbReference>
<dbReference type="Gene3D" id="1.10.10.10">
    <property type="entry name" value="Winged helix-like DNA-binding domain superfamily/Winged helix DNA-binding domain"/>
    <property type="match status" value="1"/>
</dbReference>
<keyword evidence="2" id="KW-0238">DNA-binding</keyword>
<reference evidence="6" key="1">
    <citation type="journal article" date="2019" name="Int. J. Syst. Evol. Microbiol.">
        <title>The Global Catalogue of Microorganisms (GCM) 10K type strain sequencing project: providing services to taxonomists for standard genome sequencing and annotation.</title>
        <authorList>
            <consortium name="The Broad Institute Genomics Platform"/>
            <consortium name="The Broad Institute Genome Sequencing Center for Infectious Disease"/>
            <person name="Wu L."/>
            <person name="Ma J."/>
        </authorList>
    </citation>
    <scope>NUCLEOTIDE SEQUENCE [LARGE SCALE GENOMIC DNA]</scope>
    <source>
        <strain evidence="6">CCUG 49339</strain>
    </source>
</reference>
<proteinExistence type="predicted"/>
<dbReference type="InterPro" id="IPR036388">
    <property type="entry name" value="WH-like_DNA-bd_sf"/>
</dbReference>
<keyword evidence="6" id="KW-1185">Reference proteome</keyword>
<dbReference type="InterPro" id="IPR011991">
    <property type="entry name" value="ArsR-like_HTH"/>
</dbReference>
<keyword evidence="3" id="KW-0804">Transcription</keyword>
<dbReference type="RefSeq" id="WP_377928381.1">
    <property type="nucleotide sequence ID" value="NZ_JBHUEM010000018.1"/>
</dbReference>
<organism evidence="5 6">
    <name type="scientific">Bacillus salitolerans</name>
    <dbReference type="NCBI Taxonomy" id="1437434"/>
    <lineage>
        <taxon>Bacteria</taxon>
        <taxon>Bacillati</taxon>
        <taxon>Bacillota</taxon>
        <taxon>Bacilli</taxon>
        <taxon>Bacillales</taxon>
        <taxon>Bacillaceae</taxon>
        <taxon>Bacillus</taxon>
    </lineage>
</organism>
<dbReference type="SMART" id="SM00418">
    <property type="entry name" value="HTH_ARSR"/>
    <property type="match status" value="1"/>
</dbReference>
<evidence type="ECO:0000256" key="1">
    <source>
        <dbReference type="ARBA" id="ARBA00023015"/>
    </source>
</evidence>
<dbReference type="Proteomes" id="UP001597214">
    <property type="component" value="Unassembled WGS sequence"/>
</dbReference>
<name>A0ABW4LPQ4_9BACI</name>
<feature type="domain" description="HTH arsR-type" evidence="4">
    <location>
        <begin position="249"/>
        <end position="344"/>
    </location>
</feature>
<dbReference type="InterPro" id="IPR036390">
    <property type="entry name" value="WH_DNA-bd_sf"/>
</dbReference>
<comment type="caution">
    <text evidence="5">The sequence shown here is derived from an EMBL/GenBank/DDBJ whole genome shotgun (WGS) entry which is preliminary data.</text>
</comment>
<sequence>MAIEWNNRTKTQDVVVEHLHSPVVETISFISSLLNSEKDKELGTKYNQLQKELDSRSIEFLRYLELHTDWSFTFLYNFFIPFPYFHEVELFLQEISTLSDFDFLYHFFGESIPKKLLVELIENPQKTMVTEDSIWWESDDQKAKMEEIVTTLPNFRESLYSLLINVHQSNTFQDELTKISKLAQHSIEKVKAMEMEPLALAQYLMGKTFRRTSVYEMYYFIPSYFYSTYRTRIFDSKICIVIYGVNAPLVDFREKSAELELQLKALSDRNRILILRMLARRKEYGAKIAEYLGITTATVSHHLELLKKAGFVKEEKVGTIKYFSYNQEHAETTLKQLHDFINLE</sequence>
<dbReference type="EMBL" id="JBHUEM010000018">
    <property type="protein sequence ID" value="MFD1737179.1"/>
    <property type="molecule type" value="Genomic_DNA"/>
</dbReference>
<dbReference type="CDD" id="cd00090">
    <property type="entry name" value="HTH_ARSR"/>
    <property type="match status" value="1"/>
</dbReference>
<dbReference type="SUPFAM" id="SSF46785">
    <property type="entry name" value="Winged helix' DNA-binding domain"/>
    <property type="match status" value="1"/>
</dbReference>
<accession>A0ABW4LPQ4</accession>
<evidence type="ECO:0000313" key="6">
    <source>
        <dbReference type="Proteomes" id="UP001597214"/>
    </source>
</evidence>
<dbReference type="NCBIfam" id="NF033788">
    <property type="entry name" value="HTH_metalloreg"/>
    <property type="match status" value="1"/>
</dbReference>
<gene>
    <name evidence="5" type="ORF">ACFSCX_11515</name>
</gene>
<dbReference type="PRINTS" id="PR00778">
    <property type="entry name" value="HTHARSR"/>
</dbReference>
<dbReference type="PANTHER" id="PTHR33154">
    <property type="entry name" value="TRANSCRIPTIONAL REGULATOR, ARSR FAMILY"/>
    <property type="match status" value="1"/>
</dbReference>
<evidence type="ECO:0000313" key="5">
    <source>
        <dbReference type="EMBL" id="MFD1737179.1"/>
    </source>
</evidence>
<evidence type="ECO:0000259" key="4">
    <source>
        <dbReference type="PROSITE" id="PS50987"/>
    </source>
</evidence>
<dbReference type="PROSITE" id="PS50987">
    <property type="entry name" value="HTH_ARSR_2"/>
    <property type="match status" value="1"/>
</dbReference>
<protein>
    <submittedName>
        <fullName evidence="5">ArsR/SmtB family transcription factor</fullName>
    </submittedName>
</protein>
<keyword evidence="1" id="KW-0805">Transcription regulation</keyword>
<evidence type="ECO:0000256" key="3">
    <source>
        <dbReference type="ARBA" id="ARBA00023163"/>
    </source>
</evidence>